<gene>
    <name evidence="1" type="ORF">CHC_T00005865001</name>
</gene>
<accession>R7QGN6</accession>
<reference evidence="2" key="1">
    <citation type="journal article" date="2013" name="Proc. Natl. Acad. Sci. U.S.A.">
        <title>Genome structure and metabolic features in the red seaweed Chondrus crispus shed light on evolution of the Archaeplastida.</title>
        <authorList>
            <person name="Collen J."/>
            <person name="Porcel B."/>
            <person name="Carre W."/>
            <person name="Ball S.G."/>
            <person name="Chaparro C."/>
            <person name="Tonon T."/>
            <person name="Barbeyron T."/>
            <person name="Michel G."/>
            <person name="Noel B."/>
            <person name="Valentin K."/>
            <person name="Elias M."/>
            <person name="Artiguenave F."/>
            <person name="Arun A."/>
            <person name="Aury J.M."/>
            <person name="Barbosa-Neto J.F."/>
            <person name="Bothwell J.H."/>
            <person name="Bouget F.Y."/>
            <person name="Brillet L."/>
            <person name="Cabello-Hurtado F."/>
            <person name="Capella-Gutierrez S."/>
            <person name="Charrier B."/>
            <person name="Cladiere L."/>
            <person name="Cock J.M."/>
            <person name="Coelho S.M."/>
            <person name="Colleoni C."/>
            <person name="Czjzek M."/>
            <person name="Da Silva C."/>
            <person name="Delage L."/>
            <person name="Denoeud F."/>
            <person name="Deschamps P."/>
            <person name="Dittami S.M."/>
            <person name="Gabaldon T."/>
            <person name="Gachon C.M."/>
            <person name="Groisillier A."/>
            <person name="Herve C."/>
            <person name="Jabbari K."/>
            <person name="Katinka M."/>
            <person name="Kloareg B."/>
            <person name="Kowalczyk N."/>
            <person name="Labadie K."/>
            <person name="Leblanc C."/>
            <person name="Lopez P.J."/>
            <person name="McLachlan D.H."/>
            <person name="Meslet-Cladiere L."/>
            <person name="Moustafa A."/>
            <person name="Nehr Z."/>
            <person name="Nyvall Collen P."/>
            <person name="Panaud O."/>
            <person name="Partensky F."/>
            <person name="Poulain J."/>
            <person name="Rensing S.A."/>
            <person name="Rousvoal S."/>
            <person name="Samson G."/>
            <person name="Symeonidi A."/>
            <person name="Weissenbach J."/>
            <person name="Zambounis A."/>
            <person name="Wincker P."/>
            <person name="Boyen C."/>
        </authorList>
    </citation>
    <scope>NUCLEOTIDE SEQUENCE [LARGE SCALE GENOMIC DNA]</scope>
    <source>
        <strain evidence="2">cv. Stackhouse</strain>
    </source>
</reference>
<name>R7QGN6_CHOCR</name>
<dbReference type="Proteomes" id="UP000012073">
    <property type="component" value="Unassembled WGS sequence"/>
</dbReference>
<sequence length="135" mass="15250">MPPVFSCMNVALSSPVQQFEHHASLLAKKGIQPRRHSYCLQCRELRKYINTLRGSHHSISCFLHYTSLTSPTNFNFPPLSSSFNSPNLNNELHRFRCSHASPRPGHPGTHDFLLFGSPSVCHSPGSSRCRRNHGR</sequence>
<dbReference type="AlphaFoldDB" id="R7QGN6"/>
<keyword evidence="2" id="KW-1185">Reference proteome</keyword>
<protein>
    <submittedName>
        <fullName evidence="1">Uncharacterized protein</fullName>
    </submittedName>
</protein>
<dbReference type="RefSeq" id="XP_005717553.1">
    <property type="nucleotide sequence ID" value="XM_005717496.1"/>
</dbReference>
<evidence type="ECO:0000313" key="2">
    <source>
        <dbReference type="Proteomes" id="UP000012073"/>
    </source>
</evidence>
<evidence type="ECO:0000313" key="1">
    <source>
        <dbReference type="EMBL" id="CDF37682.1"/>
    </source>
</evidence>
<proteinExistence type="predicted"/>
<dbReference type="Gramene" id="CDF37682">
    <property type="protein sequence ID" value="CDF37682"/>
    <property type="gene ID" value="CHC_T00005865001"/>
</dbReference>
<dbReference type="GeneID" id="17325270"/>
<dbReference type="KEGG" id="ccp:CHC_T00005865001"/>
<dbReference type="EMBL" id="HG001860">
    <property type="protein sequence ID" value="CDF37682.1"/>
    <property type="molecule type" value="Genomic_DNA"/>
</dbReference>
<organism evidence="1 2">
    <name type="scientific">Chondrus crispus</name>
    <name type="common">Carrageen Irish moss</name>
    <name type="synonym">Polymorpha crispa</name>
    <dbReference type="NCBI Taxonomy" id="2769"/>
    <lineage>
        <taxon>Eukaryota</taxon>
        <taxon>Rhodophyta</taxon>
        <taxon>Florideophyceae</taxon>
        <taxon>Rhodymeniophycidae</taxon>
        <taxon>Gigartinales</taxon>
        <taxon>Gigartinaceae</taxon>
        <taxon>Chondrus</taxon>
    </lineage>
</organism>